<evidence type="ECO:0000313" key="3">
    <source>
        <dbReference type="Proteomes" id="UP001321473"/>
    </source>
</evidence>
<feature type="compositionally biased region" description="Pro residues" evidence="1">
    <location>
        <begin position="474"/>
        <end position="497"/>
    </location>
</feature>
<sequence>MASSSAAASPPVEHQATVDKGLKMKIKRKNLAKHEIVKAQDTGASPPPLAPLPSTKHSSLSVSSSSSSSKSSSRSGSHKKKRIENGASPPRLQCSLGAPLPPPAPPPPPPSLSPPPPPAVPPPQAPPAAAVPLAPMEQTAANGVPSSPSEESSASASAALPAPEEAAADATKRAMKAECPDSPAKVVAASTSVERKDSGVLCTSVGTITEPDCLGPCEPGTSVTLEGIVWQETEGESPHASVAPPSPAKALPAIVETPPPQSDPNRPHKRPHHKKSKSRKLEGNGSVVLQDEAGPEGAPPSLAESGPPQEQAPPHLEESVQSPAYSDISDDAAPLLEAAKDKEPPRTSSELYGVYPYFGQPPYLLPGVQAPEGKPVSIAGPGSSVEEDSKKDSSGRDKATKEVGTSRPQEGKKPETDFPQFPPYSLCAASPFVQGASGFTYDPYHVHLVEPPFKEDKAAAASSKEPAADKAPPPEKVPPPPRPPLNPRRASPEPPPALTKDQLECKEEAKPEPKFSPYDSLYERRFLYLPPEQAAPPPVPPAEVVTKEVVHPPKSVVPHKSTRAPKEHKEKEAGGQKPTMETTGPPPPANYAYLHPGYLPSHFSPHMAFESVYRGLPPPYGASPYLRFHVPPPEVPPQAPGPPVAPPQGPPKALDLLHQVSQHYG</sequence>
<evidence type="ECO:0000313" key="2">
    <source>
        <dbReference type="EMBL" id="KAK8762180.1"/>
    </source>
</evidence>
<evidence type="ECO:0000256" key="1">
    <source>
        <dbReference type="SAM" id="MobiDB-lite"/>
    </source>
</evidence>
<dbReference type="GO" id="GO:0006357">
    <property type="term" value="P:regulation of transcription by RNA polymerase II"/>
    <property type="evidence" value="ECO:0007669"/>
    <property type="project" value="TreeGrafter"/>
</dbReference>
<reference evidence="2 3" key="1">
    <citation type="journal article" date="2023" name="Arcadia Sci">
        <title>De novo assembly of a long-read Amblyomma americanum tick genome.</title>
        <authorList>
            <person name="Chou S."/>
            <person name="Poskanzer K.E."/>
            <person name="Rollins M."/>
            <person name="Thuy-Boun P.S."/>
        </authorList>
    </citation>
    <scope>NUCLEOTIDE SEQUENCE [LARGE SCALE GENOMIC DNA]</scope>
    <source>
        <strain evidence="2">F_SG_1</strain>
        <tissue evidence="2">Salivary glands</tissue>
    </source>
</reference>
<comment type="caution">
    <text evidence="2">The sequence shown here is derived from an EMBL/GenBank/DDBJ whole genome shotgun (WGS) entry which is preliminary data.</text>
</comment>
<feature type="compositionally biased region" description="Pro residues" evidence="1">
    <location>
        <begin position="630"/>
        <end position="650"/>
    </location>
</feature>
<feature type="region of interest" description="Disordered" evidence="1">
    <location>
        <begin position="227"/>
        <end position="424"/>
    </location>
</feature>
<dbReference type="GO" id="GO:0005634">
    <property type="term" value="C:nucleus"/>
    <property type="evidence" value="ECO:0007669"/>
    <property type="project" value="TreeGrafter"/>
</dbReference>
<feature type="region of interest" description="Disordered" evidence="1">
    <location>
        <begin position="550"/>
        <end position="591"/>
    </location>
</feature>
<name>A0AAQ4DI90_AMBAM</name>
<accession>A0AAQ4DI90</accession>
<feature type="compositionally biased region" description="Pro residues" evidence="1">
    <location>
        <begin position="99"/>
        <end position="126"/>
    </location>
</feature>
<proteinExistence type="predicted"/>
<feature type="region of interest" description="Disordered" evidence="1">
    <location>
        <begin position="455"/>
        <end position="517"/>
    </location>
</feature>
<feature type="compositionally biased region" description="Low complexity" evidence="1">
    <location>
        <begin position="238"/>
        <end position="253"/>
    </location>
</feature>
<feature type="compositionally biased region" description="Basic residues" evidence="1">
    <location>
        <begin position="267"/>
        <end position="278"/>
    </location>
</feature>
<feature type="compositionally biased region" description="Basic and acidic residues" evidence="1">
    <location>
        <begin position="564"/>
        <end position="574"/>
    </location>
</feature>
<feature type="region of interest" description="Disordered" evidence="1">
    <location>
        <begin position="1"/>
        <end position="197"/>
    </location>
</feature>
<feature type="compositionally biased region" description="Low complexity" evidence="1">
    <location>
        <begin position="52"/>
        <end position="75"/>
    </location>
</feature>
<dbReference type="PANTHER" id="PTHR21564:SF5">
    <property type="entry name" value="SCRIBBLER, ISOFORM J"/>
    <property type="match status" value="1"/>
</dbReference>
<dbReference type="InterPro" id="IPR040010">
    <property type="entry name" value="ZN608/ZN609"/>
</dbReference>
<feature type="compositionally biased region" description="Basic and acidic residues" evidence="1">
    <location>
        <begin position="501"/>
        <end position="513"/>
    </location>
</feature>
<gene>
    <name evidence="2" type="ORF">V5799_026556</name>
</gene>
<organism evidence="2 3">
    <name type="scientific">Amblyomma americanum</name>
    <name type="common">Lone star tick</name>
    <dbReference type="NCBI Taxonomy" id="6943"/>
    <lineage>
        <taxon>Eukaryota</taxon>
        <taxon>Metazoa</taxon>
        <taxon>Ecdysozoa</taxon>
        <taxon>Arthropoda</taxon>
        <taxon>Chelicerata</taxon>
        <taxon>Arachnida</taxon>
        <taxon>Acari</taxon>
        <taxon>Parasitiformes</taxon>
        <taxon>Ixodida</taxon>
        <taxon>Ixodoidea</taxon>
        <taxon>Ixodidae</taxon>
        <taxon>Amblyomminae</taxon>
        <taxon>Amblyomma</taxon>
    </lineage>
</organism>
<feature type="compositionally biased region" description="Basic and acidic residues" evidence="1">
    <location>
        <begin position="170"/>
        <end position="179"/>
    </location>
</feature>
<dbReference type="Proteomes" id="UP001321473">
    <property type="component" value="Unassembled WGS sequence"/>
</dbReference>
<keyword evidence="3" id="KW-1185">Reference proteome</keyword>
<feature type="region of interest" description="Disordered" evidence="1">
    <location>
        <begin position="623"/>
        <end position="654"/>
    </location>
</feature>
<feature type="compositionally biased region" description="Basic and acidic residues" evidence="1">
    <location>
        <begin position="387"/>
        <end position="401"/>
    </location>
</feature>
<protein>
    <submittedName>
        <fullName evidence="2">Uncharacterized protein</fullName>
    </submittedName>
</protein>
<dbReference type="PANTHER" id="PTHR21564">
    <property type="entry name" value="BRAKELESS PROTEIN"/>
    <property type="match status" value="1"/>
</dbReference>
<dbReference type="AlphaFoldDB" id="A0AAQ4DI90"/>
<feature type="compositionally biased region" description="Low complexity" evidence="1">
    <location>
        <begin position="145"/>
        <end position="165"/>
    </location>
</feature>
<dbReference type="EMBL" id="JARKHS020030391">
    <property type="protein sequence ID" value="KAK8762180.1"/>
    <property type="molecule type" value="Genomic_DNA"/>
</dbReference>